<dbReference type="STRING" id="1802603.A3F35_01845"/>
<dbReference type="EMBL" id="MHCZ01000003">
    <property type="protein sequence ID" value="OGY30445.1"/>
    <property type="molecule type" value="Genomic_DNA"/>
</dbReference>
<evidence type="ECO:0000313" key="2">
    <source>
        <dbReference type="EMBL" id="OGY30445.1"/>
    </source>
</evidence>
<gene>
    <name evidence="2" type="ORF">A3F35_01845</name>
</gene>
<comment type="caution">
    <text evidence="2">The sequence shown here is derived from an EMBL/GenBank/DDBJ whole genome shotgun (WGS) entry which is preliminary data.</text>
</comment>
<keyword evidence="1" id="KW-0812">Transmembrane</keyword>
<proteinExistence type="predicted"/>
<accession>A0A1G1WRR3</accession>
<dbReference type="Proteomes" id="UP000178068">
    <property type="component" value="Unassembled WGS sequence"/>
</dbReference>
<feature type="transmembrane region" description="Helical" evidence="1">
    <location>
        <begin position="34"/>
        <end position="54"/>
    </location>
</feature>
<evidence type="ECO:0000256" key="1">
    <source>
        <dbReference type="SAM" id="Phobius"/>
    </source>
</evidence>
<reference evidence="2 3" key="1">
    <citation type="journal article" date="2016" name="Nat. Commun.">
        <title>Thousands of microbial genomes shed light on interconnected biogeochemical processes in an aquifer system.</title>
        <authorList>
            <person name="Anantharaman K."/>
            <person name="Brown C.T."/>
            <person name="Hug L.A."/>
            <person name="Sharon I."/>
            <person name="Castelle C.J."/>
            <person name="Probst A.J."/>
            <person name="Thomas B.C."/>
            <person name="Singh A."/>
            <person name="Wilkins M.J."/>
            <person name="Karaoz U."/>
            <person name="Brodie E.L."/>
            <person name="Williams K.H."/>
            <person name="Hubbard S.S."/>
            <person name="Banfield J.F."/>
        </authorList>
    </citation>
    <scope>NUCLEOTIDE SEQUENCE [LARGE SCALE GENOMIC DNA]</scope>
</reference>
<evidence type="ECO:0008006" key="4">
    <source>
        <dbReference type="Google" id="ProtNLM"/>
    </source>
</evidence>
<protein>
    <recommendedName>
        <fullName evidence="4">Pilus assembly protein PilN</fullName>
    </recommendedName>
</protein>
<organism evidence="2 3">
    <name type="scientific">Candidatus Woykebacteria bacterium RIFCSPHIGHO2_12_FULL_45_10</name>
    <dbReference type="NCBI Taxonomy" id="1802603"/>
    <lineage>
        <taxon>Bacteria</taxon>
        <taxon>Candidatus Woykeibacteriota</taxon>
    </lineage>
</organism>
<evidence type="ECO:0000313" key="3">
    <source>
        <dbReference type="Proteomes" id="UP000178068"/>
    </source>
</evidence>
<keyword evidence="1" id="KW-0472">Membrane</keyword>
<keyword evidence="1" id="KW-1133">Transmembrane helix</keyword>
<name>A0A1G1WRR3_9BACT</name>
<dbReference type="AlphaFoldDB" id="A0A1G1WRR3"/>
<sequence>MAKAAQPQELNINLLQKEEIAGSTGAIINWVLNIGRYFIIATEIVALLTFVFGIKLSADKNNIKQAVKVAQIEVDNKSACDPNDLEKFCEDRFRTLQNKFNLISSYRSGQFRQNLVINELLKRLPSGVLINNLSINEGKITFSGSFPTAVHLQTLINSFNSDDSKINDLDIQELTSPTTTDPNFSFKAVASINRVDFKETTIATGSGESN</sequence>